<evidence type="ECO:0000313" key="1">
    <source>
        <dbReference type="EMBL" id="SCZ62056.1"/>
    </source>
</evidence>
<dbReference type="Proteomes" id="UP000199648">
    <property type="component" value="Unassembled WGS sequence"/>
</dbReference>
<sequence length="210" mass="24139">MSEAPCSGPERLRFPEAEERHEWLPYLLEAYYATDQGVHEAIRREQRQGRTLACGKGCGNCCETHTTIPVYPLELIGLYWYATEQLGGETRERLRDSLRTFEKGAPCPFLLDGGCAVHPMRPMACRHFNVFGQSCAKGEDAYHTRRKDVLTPIRRYQDEAFFHLLPFHGVKSKAERRRAIKKGTVHALAKVLQELDWDRLADRMDAFDRG</sequence>
<dbReference type="AlphaFoldDB" id="A0A1G5QKC3"/>
<organism evidence="1 2">
    <name type="scientific">Thiohalomonas denitrificans</name>
    <dbReference type="NCBI Taxonomy" id="415747"/>
    <lineage>
        <taxon>Bacteria</taxon>
        <taxon>Pseudomonadati</taxon>
        <taxon>Pseudomonadota</taxon>
        <taxon>Gammaproteobacteria</taxon>
        <taxon>Thiohalomonadales</taxon>
        <taxon>Thiohalomonadaceae</taxon>
        <taxon>Thiohalomonas</taxon>
    </lineage>
</organism>
<keyword evidence="2" id="KW-1185">Reference proteome</keyword>
<dbReference type="OrthoDB" id="9806610at2"/>
<name>A0A1G5QKC3_9GAMM</name>
<dbReference type="RefSeq" id="WP_092996917.1">
    <property type="nucleotide sequence ID" value="NZ_FMWD01000006.1"/>
</dbReference>
<dbReference type="InterPro" id="IPR005358">
    <property type="entry name" value="Puta_zinc/iron-chelating_dom"/>
</dbReference>
<gene>
    <name evidence="1" type="ORF">SAMN03097708_02251</name>
</gene>
<protein>
    <submittedName>
        <fullName evidence="1">Putative zinc-or iron-chelating domain-containing protein</fullName>
    </submittedName>
</protein>
<dbReference type="STRING" id="415747.SAMN03097708_02251"/>
<reference evidence="1 2" key="1">
    <citation type="submission" date="2016-10" db="EMBL/GenBank/DDBJ databases">
        <authorList>
            <person name="de Groot N.N."/>
        </authorList>
    </citation>
    <scope>NUCLEOTIDE SEQUENCE [LARGE SCALE GENOMIC DNA]</scope>
    <source>
        <strain evidence="1 2">HLD2</strain>
    </source>
</reference>
<accession>A0A1G5QKC3</accession>
<evidence type="ECO:0000313" key="2">
    <source>
        <dbReference type="Proteomes" id="UP000199648"/>
    </source>
</evidence>
<dbReference type="EMBL" id="FMWD01000006">
    <property type="protein sequence ID" value="SCZ62056.1"/>
    <property type="molecule type" value="Genomic_DNA"/>
</dbReference>
<dbReference type="Pfam" id="PF03692">
    <property type="entry name" value="CxxCxxCC"/>
    <property type="match status" value="1"/>
</dbReference>
<proteinExistence type="predicted"/>